<reference evidence="3" key="1">
    <citation type="submission" date="2021-02" db="EMBL/GenBank/DDBJ databases">
        <authorList>
            <person name="Nowell W R."/>
        </authorList>
    </citation>
    <scope>NUCLEOTIDE SEQUENCE</scope>
</reference>
<dbReference type="EMBL" id="CAJNOK010032025">
    <property type="protein sequence ID" value="CAF1479341.1"/>
    <property type="molecule type" value="Genomic_DNA"/>
</dbReference>
<feature type="signal peptide" evidence="1">
    <location>
        <begin position="1"/>
        <end position="16"/>
    </location>
</feature>
<gene>
    <name evidence="3" type="ORF">OVA965_LOCUS35995</name>
    <name evidence="4" type="ORF">TMI583_LOCUS36983</name>
</gene>
<comment type="caution">
    <text evidence="3">The sequence shown here is derived from an EMBL/GenBank/DDBJ whole genome shotgun (WGS) entry which is preliminary data.</text>
</comment>
<keyword evidence="1" id="KW-0732">Signal</keyword>
<dbReference type="Proteomes" id="UP000682733">
    <property type="component" value="Unassembled WGS sequence"/>
</dbReference>
<sequence>MALILSLAVIIGISLAQTTSGASVPFYRYSKGIYDHFYTINAAEIGTTSSGQVGQYGYVFEGIACNVYPTFGEPNTVPLYRYVRPGSTYHFYTTSASEIGTISPGATLNGYTCEGVAGYVYKTRQPGTCPFHRYYNSQYNQHFYTVSPCEIGVTVPGLVGKYNYKYEGIAAYVITSYPCDQNIVC</sequence>
<evidence type="ECO:0000313" key="3">
    <source>
        <dbReference type="EMBL" id="CAF1479341.1"/>
    </source>
</evidence>
<name>A0A8S2FIM6_9BILA</name>
<evidence type="ECO:0000256" key="1">
    <source>
        <dbReference type="SAM" id="SignalP"/>
    </source>
</evidence>
<proteinExistence type="predicted"/>
<feature type="domain" description="DUF5648" evidence="2">
    <location>
        <begin position="28"/>
        <end position="173"/>
    </location>
</feature>
<dbReference type="InterPro" id="IPR043708">
    <property type="entry name" value="DUF5648"/>
</dbReference>
<protein>
    <recommendedName>
        <fullName evidence="2">DUF5648 domain-containing protein</fullName>
    </recommendedName>
</protein>
<evidence type="ECO:0000313" key="4">
    <source>
        <dbReference type="EMBL" id="CAF4269994.1"/>
    </source>
</evidence>
<organism evidence="3 5">
    <name type="scientific">Didymodactylos carnosus</name>
    <dbReference type="NCBI Taxonomy" id="1234261"/>
    <lineage>
        <taxon>Eukaryota</taxon>
        <taxon>Metazoa</taxon>
        <taxon>Spiralia</taxon>
        <taxon>Gnathifera</taxon>
        <taxon>Rotifera</taxon>
        <taxon>Eurotatoria</taxon>
        <taxon>Bdelloidea</taxon>
        <taxon>Philodinida</taxon>
        <taxon>Philodinidae</taxon>
        <taxon>Didymodactylos</taxon>
    </lineage>
</organism>
<dbReference type="AlphaFoldDB" id="A0A8S2FIM6"/>
<feature type="chain" id="PRO_5036434563" description="DUF5648 domain-containing protein" evidence="1">
    <location>
        <begin position="17"/>
        <end position="185"/>
    </location>
</feature>
<accession>A0A8S2FIM6</accession>
<dbReference type="EMBL" id="CAJOBA010053939">
    <property type="protein sequence ID" value="CAF4269994.1"/>
    <property type="molecule type" value="Genomic_DNA"/>
</dbReference>
<dbReference type="Pfam" id="PF18885">
    <property type="entry name" value="DUF5648"/>
    <property type="match status" value="1"/>
</dbReference>
<dbReference type="Proteomes" id="UP000677228">
    <property type="component" value="Unassembled WGS sequence"/>
</dbReference>
<evidence type="ECO:0000313" key="5">
    <source>
        <dbReference type="Proteomes" id="UP000677228"/>
    </source>
</evidence>
<evidence type="ECO:0000259" key="2">
    <source>
        <dbReference type="Pfam" id="PF18885"/>
    </source>
</evidence>